<feature type="domain" description="YknX-like beta-barrel" evidence="9">
    <location>
        <begin position="327"/>
        <end position="402"/>
    </location>
</feature>
<dbReference type="Proteomes" id="UP001652395">
    <property type="component" value="Unassembled WGS sequence"/>
</dbReference>
<evidence type="ECO:0000259" key="7">
    <source>
        <dbReference type="Pfam" id="PF25917"/>
    </source>
</evidence>
<evidence type="ECO:0000313" key="10">
    <source>
        <dbReference type="EMBL" id="MCU6799571.1"/>
    </source>
</evidence>
<dbReference type="SUPFAM" id="SSF111369">
    <property type="entry name" value="HlyD-like secretion proteins"/>
    <property type="match status" value="1"/>
</dbReference>
<keyword evidence="3 4" id="KW-0175">Coiled coil</keyword>
<comment type="caution">
    <text evidence="10">The sequence shown here is derived from an EMBL/GenBank/DDBJ whole genome shotgun (WGS) entry which is preliminary data.</text>
</comment>
<dbReference type="InterPro" id="IPR058625">
    <property type="entry name" value="MdtA-like_BSH"/>
</dbReference>
<reference evidence="10 11" key="1">
    <citation type="journal article" date="2021" name="ISME Commun">
        <title>Automated analysis of genomic sequences facilitates high-throughput and comprehensive description of bacteria.</title>
        <authorList>
            <person name="Hitch T.C.A."/>
        </authorList>
    </citation>
    <scope>NUCLEOTIDE SEQUENCE [LARGE SCALE GENOMIC DNA]</scope>
    <source>
        <strain evidence="11">f_CCE</strain>
    </source>
</reference>
<feature type="region of interest" description="Disordered" evidence="5">
    <location>
        <begin position="1"/>
        <end position="62"/>
    </location>
</feature>
<dbReference type="Pfam" id="PF25989">
    <property type="entry name" value="YknX_C"/>
    <property type="match status" value="1"/>
</dbReference>
<evidence type="ECO:0000259" key="9">
    <source>
        <dbReference type="Pfam" id="PF25990"/>
    </source>
</evidence>
<dbReference type="PANTHER" id="PTHR32347:SF14">
    <property type="entry name" value="EFFLUX SYSTEM COMPONENT YKNX-RELATED"/>
    <property type="match status" value="1"/>
</dbReference>
<keyword evidence="6" id="KW-0812">Transmembrane</keyword>
<dbReference type="PANTHER" id="PTHR32347">
    <property type="entry name" value="EFFLUX SYSTEM COMPONENT YKNX-RELATED"/>
    <property type="match status" value="1"/>
</dbReference>
<dbReference type="InterPro" id="IPR058637">
    <property type="entry name" value="YknX-like_C"/>
</dbReference>
<dbReference type="Gene3D" id="2.40.420.20">
    <property type="match status" value="1"/>
</dbReference>
<evidence type="ECO:0000256" key="2">
    <source>
        <dbReference type="ARBA" id="ARBA00009477"/>
    </source>
</evidence>
<feature type="compositionally biased region" description="Basic and acidic residues" evidence="5">
    <location>
        <begin position="1"/>
        <end position="12"/>
    </location>
</feature>
<dbReference type="NCBIfam" id="TIGR01730">
    <property type="entry name" value="RND_mfp"/>
    <property type="match status" value="1"/>
</dbReference>
<feature type="compositionally biased region" description="Basic and acidic residues" evidence="5">
    <location>
        <begin position="27"/>
        <end position="49"/>
    </location>
</feature>
<evidence type="ECO:0000256" key="5">
    <source>
        <dbReference type="SAM" id="MobiDB-lite"/>
    </source>
</evidence>
<proteinExistence type="inferred from homology"/>
<feature type="domain" description="YknX-like C-terminal permuted SH3-like" evidence="8">
    <location>
        <begin position="410"/>
        <end position="481"/>
    </location>
</feature>
<gene>
    <name evidence="10" type="ORF">OCV69_06435</name>
</gene>
<dbReference type="EMBL" id="JAOQJF010000009">
    <property type="protein sequence ID" value="MCU6799571.1"/>
    <property type="molecule type" value="Genomic_DNA"/>
</dbReference>
<name>A0ABT2UZW5_9FIRM</name>
<dbReference type="InterPro" id="IPR058636">
    <property type="entry name" value="Beta-barrel_YknX"/>
</dbReference>
<feature type="transmembrane region" description="Helical" evidence="6">
    <location>
        <begin position="85"/>
        <end position="104"/>
    </location>
</feature>
<comment type="similarity">
    <text evidence="2">Belongs to the membrane fusion protein (MFP) (TC 8.A.1) family.</text>
</comment>
<dbReference type="InterPro" id="IPR006143">
    <property type="entry name" value="RND_pump_MFP"/>
</dbReference>
<keyword evidence="6" id="KW-1133">Transmembrane helix</keyword>
<evidence type="ECO:0000256" key="3">
    <source>
        <dbReference type="ARBA" id="ARBA00023054"/>
    </source>
</evidence>
<keyword evidence="11" id="KW-1185">Reference proteome</keyword>
<comment type="subcellular location">
    <subcellularLocation>
        <location evidence="1">Cell envelope</location>
    </subcellularLocation>
</comment>
<accession>A0ABT2UZW5</accession>
<evidence type="ECO:0000313" key="11">
    <source>
        <dbReference type="Proteomes" id="UP001652395"/>
    </source>
</evidence>
<dbReference type="InterPro" id="IPR050465">
    <property type="entry name" value="UPF0194_transport"/>
</dbReference>
<protein>
    <submittedName>
        <fullName evidence="10">Efflux RND transporter periplasmic adaptor subunit</fullName>
    </submittedName>
</protein>
<dbReference type="PRINTS" id="PR01490">
    <property type="entry name" value="RTXTOXIND"/>
</dbReference>
<dbReference type="Gene3D" id="2.40.30.170">
    <property type="match status" value="1"/>
</dbReference>
<dbReference type="Pfam" id="PF25917">
    <property type="entry name" value="BSH_RND"/>
    <property type="match status" value="1"/>
</dbReference>
<feature type="coiled-coil region" evidence="4">
    <location>
        <begin position="234"/>
        <end position="288"/>
    </location>
</feature>
<evidence type="ECO:0000259" key="8">
    <source>
        <dbReference type="Pfam" id="PF25989"/>
    </source>
</evidence>
<dbReference type="Pfam" id="PF25990">
    <property type="entry name" value="Beta-barrel_YknX"/>
    <property type="match status" value="1"/>
</dbReference>
<dbReference type="RefSeq" id="WP_262427948.1">
    <property type="nucleotide sequence ID" value="NZ_JAOQJF010000009.1"/>
</dbReference>
<organism evidence="10 11">
    <name type="scientific">Alitiscatomonas aceti</name>
    <dbReference type="NCBI Taxonomy" id="2981724"/>
    <lineage>
        <taxon>Bacteria</taxon>
        <taxon>Bacillati</taxon>
        <taxon>Bacillota</taxon>
        <taxon>Clostridia</taxon>
        <taxon>Lachnospirales</taxon>
        <taxon>Lachnospiraceae</taxon>
        <taxon>Alitiscatomonas</taxon>
    </lineage>
</organism>
<evidence type="ECO:0000256" key="6">
    <source>
        <dbReference type="SAM" id="Phobius"/>
    </source>
</evidence>
<evidence type="ECO:0000256" key="4">
    <source>
        <dbReference type="SAM" id="Coils"/>
    </source>
</evidence>
<sequence>MRHDDRMNETEGKTLAQGQGMNVPGETETREEAEMSREKGQDAEEKEAAPEAPQEDAAFDRQLEEMMNGTGGKKAGKKKRGKKKFLLAAAVLAVLGIGAVKVLGGSEPSLPTAATVTPVRKEIQNRLSVSGPVSGTDSVDVVSNLHAEVLEIPVKEGDKVTKGQVLAVLDDTDLKKEVAMAKNDYDLAVSTCAEQDRDARNGYAKAVQDLKTAQDNYNRTKVLYDSGDVPLVDLETAENGLNDAKRQAASYEVKNGQAVAGDSYRLQVEKARFEYEKKQEQLADTQITSPIDGTVVRVNTKVGRFADSVEDSEPLFIIENLDVLEMEIKVSEYSIGKVAVGQEAEISADILDGETVRGQVVSISPTGEEKGGGSTERVIPTKVRIMDENTKLIAGITAKAQIVLEEKEDALTVPVAAVTERNGVSMVLAVKDGMIHEVPVQTGIEGDVELEILPGEGEELDETTQIVAAPSEGLTEGMAVTAMAQ</sequence>
<dbReference type="Gene3D" id="2.40.50.100">
    <property type="match status" value="2"/>
</dbReference>
<feature type="domain" description="Multidrug resistance protein MdtA-like barrel-sandwich hybrid" evidence="7">
    <location>
        <begin position="138"/>
        <end position="311"/>
    </location>
</feature>
<keyword evidence="6" id="KW-0472">Membrane</keyword>
<evidence type="ECO:0000256" key="1">
    <source>
        <dbReference type="ARBA" id="ARBA00004196"/>
    </source>
</evidence>